<keyword evidence="2" id="KW-1185">Reference proteome</keyword>
<proteinExistence type="predicted"/>
<sequence>MQYLSSTTGTVFKSSSNNDSLVKITHRENYISQQSNPFSTNILKFGMISVEYIYNHIYACANCTRPGIEIEILKLLLDHFDMTDKFKERPPLMKDKRTFDIFVRRATYFHNQFVTHSYVEDFLKFFVPMPQYFVNVRHGFLDWFLIHIYGECIFIYRHEISSASRSSI</sequence>
<comment type="caution">
    <text evidence="1">The sequence shown here is derived from an EMBL/GenBank/DDBJ whole genome shotgun (WGS) entry which is preliminary data.</text>
</comment>
<gene>
    <name evidence="1" type="ORF">WA026_022658</name>
</gene>
<organism evidence="1 2">
    <name type="scientific">Henosepilachna vigintioctopunctata</name>
    <dbReference type="NCBI Taxonomy" id="420089"/>
    <lineage>
        <taxon>Eukaryota</taxon>
        <taxon>Metazoa</taxon>
        <taxon>Ecdysozoa</taxon>
        <taxon>Arthropoda</taxon>
        <taxon>Hexapoda</taxon>
        <taxon>Insecta</taxon>
        <taxon>Pterygota</taxon>
        <taxon>Neoptera</taxon>
        <taxon>Endopterygota</taxon>
        <taxon>Coleoptera</taxon>
        <taxon>Polyphaga</taxon>
        <taxon>Cucujiformia</taxon>
        <taxon>Coccinelloidea</taxon>
        <taxon>Coccinellidae</taxon>
        <taxon>Epilachninae</taxon>
        <taxon>Epilachnini</taxon>
        <taxon>Henosepilachna</taxon>
    </lineage>
</organism>
<dbReference type="AlphaFoldDB" id="A0AAW1U7J8"/>
<dbReference type="EMBL" id="JARQZJ010000050">
    <property type="protein sequence ID" value="KAK9878588.1"/>
    <property type="molecule type" value="Genomic_DNA"/>
</dbReference>
<evidence type="ECO:0008006" key="3">
    <source>
        <dbReference type="Google" id="ProtNLM"/>
    </source>
</evidence>
<reference evidence="1 2" key="1">
    <citation type="submission" date="2023-03" db="EMBL/GenBank/DDBJ databases">
        <title>Genome insight into feeding habits of ladybird beetles.</title>
        <authorList>
            <person name="Li H.-S."/>
            <person name="Huang Y.-H."/>
            <person name="Pang H."/>
        </authorList>
    </citation>
    <scope>NUCLEOTIDE SEQUENCE [LARGE SCALE GENOMIC DNA]</scope>
    <source>
        <strain evidence="1">SYSU_2023b</strain>
        <tissue evidence="1">Whole body</tissue>
    </source>
</reference>
<evidence type="ECO:0000313" key="1">
    <source>
        <dbReference type="EMBL" id="KAK9878588.1"/>
    </source>
</evidence>
<accession>A0AAW1U7J8</accession>
<name>A0AAW1U7J8_9CUCU</name>
<protein>
    <recommendedName>
        <fullName evidence="3">LAGLIDADG homing endonuclease</fullName>
    </recommendedName>
</protein>
<evidence type="ECO:0000313" key="2">
    <source>
        <dbReference type="Proteomes" id="UP001431783"/>
    </source>
</evidence>
<dbReference type="Proteomes" id="UP001431783">
    <property type="component" value="Unassembled WGS sequence"/>
</dbReference>